<organism evidence="2 3">
    <name type="scientific">Caenorhabditis elegans</name>
    <dbReference type="NCBI Taxonomy" id="6239"/>
    <lineage>
        <taxon>Eukaryota</taxon>
        <taxon>Metazoa</taxon>
        <taxon>Ecdysozoa</taxon>
        <taxon>Nematoda</taxon>
        <taxon>Chromadorea</taxon>
        <taxon>Rhabditida</taxon>
        <taxon>Rhabditina</taxon>
        <taxon>Rhabditomorpha</taxon>
        <taxon>Rhabditoidea</taxon>
        <taxon>Rhabditidae</taxon>
        <taxon>Peloderinae</taxon>
        <taxon>Caenorhabditis</taxon>
    </lineage>
</organism>
<dbReference type="AGR" id="WB:WBGene00021970"/>
<feature type="transmembrane region" description="Helical" evidence="1">
    <location>
        <begin position="128"/>
        <end position="146"/>
    </location>
</feature>
<dbReference type="Proteomes" id="UP000001940">
    <property type="component" value="Chromosome II"/>
</dbReference>
<keyword evidence="3" id="KW-1185">Reference proteome</keyword>
<feature type="transmembrane region" description="Helical" evidence="1">
    <location>
        <begin position="71"/>
        <end position="98"/>
    </location>
</feature>
<feature type="transmembrane region" description="Helical" evidence="1">
    <location>
        <begin position="246"/>
        <end position="267"/>
    </location>
</feature>
<dbReference type="InParanoid" id="O76625"/>
<evidence type="ECO:0000313" key="4">
    <source>
        <dbReference type="WormBase" id="Y57G7A.7"/>
    </source>
</evidence>
<keyword evidence="1" id="KW-1133">Transmembrane helix</keyword>
<sequence length="342" mass="40502">MCDIYIENSFDDYFNIEDCSAVYDIYDRILSIVLIPMYLLYILLLPFYIYVNRINRRRDENVLIFPITNVFYKMVIFTLFVVVAKYIFFISFQVFAVLPNMSETIYSYVSLFAYEFCLLLLRVNNAVLDFFLIISPIVRFLVYFFPSTEKPITVANTHIYKILAYLYVILIIKNFFFFLMEVINEDPVVELELTGWEWINYIPYVPFYSFHVLIFLSVLLYIPIMINIRKHSHLASYQQNHPQRYIFWQTVVVFIFKSMTLPIIIMYKYFNYNNFVKLTSEETGIEEITIPLVIELSYLGCNKRNVTAAFSSFKRFLKTILGLKSATVQPQTVAISSINVSN</sequence>
<feature type="transmembrane region" description="Helical" evidence="1">
    <location>
        <begin position="29"/>
        <end position="51"/>
    </location>
</feature>
<evidence type="ECO:0000256" key="1">
    <source>
        <dbReference type="SAM" id="Phobius"/>
    </source>
</evidence>
<dbReference type="EMBL" id="BX284602">
    <property type="protein sequence ID" value="CCD71448.1"/>
    <property type="molecule type" value="Genomic_DNA"/>
</dbReference>
<evidence type="ECO:0000313" key="3">
    <source>
        <dbReference type="Proteomes" id="UP000001940"/>
    </source>
</evidence>
<feature type="transmembrane region" description="Helical" evidence="1">
    <location>
        <begin position="158"/>
        <end position="180"/>
    </location>
</feature>
<dbReference type="PANTHER" id="PTHR31720:SF3">
    <property type="entry name" value="SERPENTINE RECEPTOR, CLASS Z-RELATED"/>
    <property type="match status" value="1"/>
</dbReference>
<dbReference type="UCSC" id="Y57G7A.7">
    <property type="organism name" value="c. elegans"/>
</dbReference>
<dbReference type="InterPro" id="IPR018817">
    <property type="entry name" value="7TM_GPCR_serpentine_rcpt_Srz"/>
</dbReference>
<reference evidence="2 3" key="1">
    <citation type="journal article" date="1998" name="Science">
        <title>Genome sequence of the nematode C. elegans: a platform for investigating biology.</title>
        <authorList>
            <consortium name="The C. elegans sequencing consortium"/>
            <person name="Sulson J.E."/>
            <person name="Waterston R."/>
        </authorList>
    </citation>
    <scope>NUCLEOTIDE SEQUENCE [LARGE SCALE GENOMIC DNA]</scope>
    <source>
        <strain evidence="2 3">Bristol N2</strain>
    </source>
</reference>
<dbReference type="KEGG" id="cel:CELE_Y57G7A.7"/>
<dbReference type="WormBase" id="Y57G7A.7">
    <property type="protein sequence ID" value="CE37443"/>
    <property type="gene ID" value="WBGene00021970"/>
    <property type="gene designation" value="srz-64"/>
</dbReference>
<dbReference type="PANTHER" id="PTHR31720">
    <property type="entry name" value="SERPENTINE RECEPTOR, CLASS Z-RELATED"/>
    <property type="match status" value="1"/>
</dbReference>
<dbReference type="Pfam" id="PF10325">
    <property type="entry name" value="7TM_GPCR_Srz"/>
    <property type="match status" value="1"/>
</dbReference>
<dbReference type="PIR" id="T37210">
    <property type="entry name" value="T37210"/>
</dbReference>
<keyword evidence="1" id="KW-0472">Membrane</keyword>
<dbReference type="HOGENOM" id="CLU_056063_2_1_1"/>
<dbReference type="GeneID" id="190360"/>
<dbReference type="CTD" id="190360"/>
<gene>
    <name evidence="2 4" type="primary">srz-64</name>
    <name evidence="2" type="ORF">CELE_Y57G7A.7</name>
    <name evidence="4" type="ORF">Y57G7A.7</name>
</gene>
<proteinExistence type="predicted"/>
<accession>O76625</accession>
<keyword evidence="2" id="KW-0675">Receptor</keyword>
<feature type="transmembrane region" description="Helical" evidence="1">
    <location>
        <begin position="201"/>
        <end position="226"/>
    </location>
</feature>
<keyword evidence="1" id="KW-0812">Transmembrane</keyword>
<name>O76625_CAEEL</name>
<dbReference type="PhylomeDB" id="O76625"/>
<evidence type="ECO:0000313" key="2">
    <source>
        <dbReference type="EMBL" id="CCD71448.1"/>
    </source>
</evidence>
<dbReference type="AlphaFoldDB" id="O76625"/>
<dbReference type="PaxDb" id="6239-Y57G7A.7"/>
<dbReference type="RefSeq" id="NP_493940.2">
    <property type="nucleotide sequence ID" value="NM_061539.2"/>
</dbReference>
<protein>
    <submittedName>
        <fullName evidence="2">Serpentine Receptor, class Z</fullName>
    </submittedName>
</protein>
<dbReference type="Bgee" id="WBGene00021970">
    <property type="expression patterns" value="Expressed in embryo and 2 other cell types or tissues"/>
</dbReference>